<keyword evidence="2" id="KW-1185">Reference proteome</keyword>
<dbReference type="AlphaFoldDB" id="A0A9W6T603"/>
<dbReference type="EMBL" id="BSXN01002297">
    <property type="protein sequence ID" value="GME76186.1"/>
    <property type="molecule type" value="Genomic_DNA"/>
</dbReference>
<dbReference type="Proteomes" id="UP001165120">
    <property type="component" value="Unassembled WGS sequence"/>
</dbReference>
<proteinExistence type="predicted"/>
<evidence type="ECO:0000313" key="2">
    <source>
        <dbReference type="Proteomes" id="UP001165120"/>
    </source>
</evidence>
<name>A0A9W6T603_CANBO</name>
<sequence>MQNNNSNNNNKLQIYKLKYNFEKRYNSRNNRIDNHDNYEYPKVNELSNIIKYGTTKKNHYFHHRHHHNNPTTKRPIPLYKQLRDMNIGDYEANVNDSNNRQKVNENYIAHKEYDIDNDEFPRVQSINTPQVESELTNGKIPKSVSSSSINLTLDLTNYNRINKINESNGNGKILGKKKYKDKSFIRRNLILILINFLKISVKLFS</sequence>
<comment type="caution">
    <text evidence="1">The sequence shown here is derived from an EMBL/GenBank/DDBJ whole genome shotgun (WGS) entry which is preliminary data.</text>
</comment>
<organism evidence="1 2">
    <name type="scientific">Candida boidinii</name>
    <name type="common">Yeast</name>
    <dbReference type="NCBI Taxonomy" id="5477"/>
    <lineage>
        <taxon>Eukaryota</taxon>
        <taxon>Fungi</taxon>
        <taxon>Dikarya</taxon>
        <taxon>Ascomycota</taxon>
        <taxon>Saccharomycotina</taxon>
        <taxon>Pichiomycetes</taxon>
        <taxon>Pichiales</taxon>
        <taxon>Pichiaceae</taxon>
        <taxon>Ogataea</taxon>
        <taxon>Ogataea/Candida clade</taxon>
    </lineage>
</organism>
<accession>A0A9W6T603</accession>
<protein>
    <submittedName>
        <fullName evidence="1">Unnamed protein product</fullName>
    </submittedName>
</protein>
<gene>
    <name evidence="1" type="ORF">Cboi02_000508200</name>
</gene>
<reference evidence="1" key="1">
    <citation type="submission" date="2023-04" db="EMBL/GenBank/DDBJ databases">
        <title>Candida boidinii NBRC 10035.</title>
        <authorList>
            <person name="Ichikawa N."/>
            <person name="Sato H."/>
            <person name="Tonouchi N."/>
        </authorList>
    </citation>
    <scope>NUCLEOTIDE SEQUENCE</scope>
    <source>
        <strain evidence="1">NBRC 10035</strain>
    </source>
</reference>
<evidence type="ECO:0000313" key="1">
    <source>
        <dbReference type="EMBL" id="GME76186.1"/>
    </source>
</evidence>